<dbReference type="SMART" id="SM00116">
    <property type="entry name" value="CBS"/>
    <property type="match status" value="3"/>
</dbReference>
<dbReference type="GeneID" id="15392548"/>
<dbReference type="PROSITE" id="PS51371">
    <property type="entry name" value="CBS"/>
    <property type="match status" value="3"/>
</dbReference>
<dbReference type="CDD" id="cd02205">
    <property type="entry name" value="CBS_pair_SF"/>
    <property type="match status" value="1"/>
</dbReference>
<dbReference type="RefSeq" id="WP_015590511.1">
    <property type="nucleotide sequence ID" value="NC_021169.1"/>
</dbReference>
<proteinExistence type="predicted"/>
<evidence type="ECO:0000256" key="1">
    <source>
        <dbReference type="ARBA" id="ARBA00023122"/>
    </source>
</evidence>
<accession>N0BD22</accession>
<dbReference type="PIRSF" id="PIRSF036983">
    <property type="entry name" value="UCP_2CBS_MJ1404"/>
    <property type="match status" value="1"/>
</dbReference>
<dbReference type="Gene3D" id="3.10.580.10">
    <property type="entry name" value="CBS-domain"/>
    <property type="match status" value="2"/>
</dbReference>
<evidence type="ECO:0000256" key="2">
    <source>
        <dbReference type="PROSITE-ProRule" id="PRU00703"/>
    </source>
</evidence>
<dbReference type="KEGG" id="ast:Asulf_00907"/>
<evidence type="ECO:0000259" key="3">
    <source>
        <dbReference type="PROSITE" id="PS51371"/>
    </source>
</evidence>
<sequence>MDVEELKKLIRDDYDVISASETISKVISMLGESKHERALLVEEDGEIIGVVREKDLVRGSLMTNPDETKIKKFAAKTGIVRLDELTPDKVARRFIEDSTPFVPIKLNGGFGVIHINDFLQKIKQEFENVEIGDVMNPEVITVKTYDGISKALATMRNHGISRVVVVDDENKVVGIITGKDIVDRVVSLGKDDRLGYLSMKEKEKTLSIVVESIMSRPVITVERNDTIAKAIGLMIENDISSLVVTRGSIPEGVVVKKDLLEYYLKTTIPKEYEVQIITKGVVLDDSEIEKLLDELNKFLRKFKSSLGKAHLFVYIKKLRLYYREIPLIHVMMRLRSDHGVFFVTGESWGVEFAVHATLNKLERQVIKDKELLLDKRMVQRLYEEVL</sequence>
<dbReference type="InterPro" id="IPR036567">
    <property type="entry name" value="RHF-like"/>
</dbReference>
<dbReference type="InterPro" id="IPR046342">
    <property type="entry name" value="CBS_dom_sf"/>
</dbReference>
<reference evidence="4 5" key="1">
    <citation type="journal article" date="2013" name="Genome Announc.">
        <title>Complete Genome Sequence of the Thermophilic and Facultatively Chemolithoautotrophic Sulfate Reducer Archaeoglobus sulfaticallidus Strain PM70-1T.</title>
        <authorList>
            <person name="Stokke R."/>
            <person name="Hocking W.P."/>
            <person name="Steinsbu B.O."/>
            <person name="Steen I.H."/>
        </authorList>
    </citation>
    <scope>NUCLEOTIDE SEQUENCE [LARGE SCALE GENOMIC DNA]</scope>
    <source>
        <strain evidence="4">PM70-1</strain>
    </source>
</reference>
<feature type="domain" description="CBS" evidence="3">
    <location>
        <begin position="9"/>
        <end position="67"/>
    </location>
</feature>
<dbReference type="HOGENOM" id="CLU_035203_0_0_2"/>
<feature type="domain" description="CBS" evidence="3">
    <location>
        <begin position="214"/>
        <end position="271"/>
    </location>
</feature>
<organism evidence="4 5">
    <name type="scientific">Archaeoglobus sulfaticallidus PM70-1</name>
    <dbReference type="NCBI Taxonomy" id="387631"/>
    <lineage>
        <taxon>Archaea</taxon>
        <taxon>Methanobacteriati</taxon>
        <taxon>Methanobacteriota</taxon>
        <taxon>Archaeoglobi</taxon>
        <taxon>Archaeoglobales</taxon>
        <taxon>Archaeoglobaceae</taxon>
        <taxon>Archaeoglobus</taxon>
    </lineage>
</organism>
<dbReference type="eggNOG" id="arCOG00601">
    <property type="taxonomic scope" value="Archaea"/>
</dbReference>
<dbReference type="AlphaFoldDB" id="N0BD22"/>
<evidence type="ECO:0000313" key="4">
    <source>
        <dbReference type="EMBL" id="AGK60913.1"/>
    </source>
</evidence>
<name>N0BD22_9EURY</name>
<dbReference type="OrthoDB" id="9280at2157"/>
<dbReference type="SUPFAM" id="SSF69754">
    <property type="entry name" value="Ribosome binding protein Y (YfiA homologue)"/>
    <property type="match status" value="1"/>
</dbReference>
<dbReference type="InterPro" id="IPR051257">
    <property type="entry name" value="Diverse_CBS-Domain"/>
</dbReference>
<dbReference type="STRING" id="387631.Asulf_00907"/>
<evidence type="ECO:0000313" key="5">
    <source>
        <dbReference type="Proteomes" id="UP000013307"/>
    </source>
</evidence>
<dbReference type="SUPFAM" id="SSF54631">
    <property type="entry name" value="CBS-domain pair"/>
    <property type="match status" value="2"/>
</dbReference>
<dbReference type="Proteomes" id="UP000013307">
    <property type="component" value="Chromosome"/>
</dbReference>
<gene>
    <name evidence="4" type="ORF">Asulf_00907</name>
</gene>
<dbReference type="InterPro" id="IPR014651">
    <property type="entry name" value="UCP036983_2CBS_MJ1404"/>
</dbReference>
<feature type="domain" description="CBS" evidence="3">
    <location>
        <begin position="135"/>
        <end position="193"/>
    </location>
</feature>
<protein>
    <recommendedName>
        <fullName evidence="3">CBS domain-containing protein</fullName>
    </recommendedName>
</protein>
<dbReference type="EMBL" id="CP005290">
    <property type="protein sequence ID" value="AGK60913.1"/>
    <property type="molecule type" value="Genomic_DNA"/>
</dbReference>
<keyword evidence="5" id="KW-1185">Reference proteome</keyword>
<dbReference type="Pfam" id="PF00571">
    <property type="entry name" value="CBS"/>
    <property type="match status" value="3"/>
</dbReference>
<keyword evidence="1 2" id="KW-0129">CBS domain</keyword>
<dbReference type="PANTHER" id="PTHR43080">
    <property type="entry name" value="CBS DOMAIN-CONTAINING PROTEIN CBSX3, MITOCHONDRIAL"/>
    <property type="match status" value="1"/>
</dbReference>
<dbReference type="PANTHER" id="PTHR43080:SF2">
    <property type="entry name" value="CBS DOMAIN-CONTAINING PROTEIN"/>
    <property type="match status" value="1"/>
</dbReference>
<dbReference type="CDD" id="cd04632">
    <property type="entry name" value="CBS_pair_arch1_repeat2"/>
    <property type="match status" value="1"/>
</dbReference>
<dbReference type="InterPro" id="IPR000644">
    <property type="entry name" value="CBS_dom"/>
</dbReference>